<dbReference type="EMBL" id="DYVF01000041">
    <property type="protein sequence ID" value="HJG30961.1"/>
    <property type="molecule type" value="Genomic_DNA"/>
</dbReference>
<evidence type="ECO:0000259" key="1">
    <source>
        <dbReference type="Pfam" id="PF00753"/>
    </source>
</evidence>
<dbReference type="PANTHER" id="PTHR13754:SF13">
    <property type="entry name" value="METALLO-BETA-LACTAMASE SUPERFAMILY PROTEIN (AFU_ORTHOLOGUE AFUA_3G07630)"/>
    <property type="match status" value="1"/>
</dbReference>
<gene>
    <name evidence="2" type="ORF">K8U80_06150</name>
</gene>
<dbReference type="GO" id="GO:0016740">
    <property type="term" value="F:transferase activity"/>
    <property type="evidence" value="ECO:0007669"/>
    <property type="project" value="TreeGrafter"/>
</dbReference>
<dbReference type="AlphaFoldDB" id="A0A921IPW6"/>
<dbReference type="Gene3D" id="3.60.15.10">
    <property type="entry name" value="Ribonuclease Z/Hydroxyacylglutathione hydrolase-like"/>
    <property type="match status" value="1"/>
</dbReference>
<proteinExistence type="predicted"/>
<dbReference type="InterPro" id="IPR041712">
    <property type="entry name" value="DHPS-like_MBL-fold"/>
</dbReference>
<dbReference type="InterPro" id="IPR036866">
    <property type="entry name" value="RibonucZ/Hydroxyglut_hydro"/>
</dbReference>
<name>A0A921IPW6_9ACTN</name>
<feature type="domain" description="Metallo-beta-lactamase" evidence="1">
    <location>
        <begin position="21"/>
        <end position="92"/>
    </location>
</feature>
<accession>A0A921IPW6</accession>
<sequence>MKITVLLENATPSSRFVAKHGLSLLLEANGARVLFDMGPDGSFLDNARALGVDAVHVDCAVISHGHYDHGGGLRAYLEAGEAAQVDAPIYVRRGAFAEHVSGTAEHHHDIGLDASLDACPRLVPTDDMRLLGRGMMLFSGVEGAWPRPSSNGRLLERRDAGLVPDPFVHEQSLLVHEGDRYLLVSGCSHAGILNIMDRAEALAGAPIDTVIAGFHLTAPSAGGVPDASSVREMARELARRPTRYATFHCTGLDAYSILRDELGERIRYLYTGSSVEL</sequence>
<dbReference type="SUPFAM" id="SSF56281">
    <property type="entry name" value="Metallo-hydrolase/oxidoreductase"/>
    <property type="match status" value="1"/>
</dbReference>
<organism evidence="2 3">
    <name type="scientific">Collinsella ihumii</name>
    <dbReference type="NCBI Taxonomy" id="1720204"/>
    <lineage>
        <taxon>Bacteria</taxon>
        <taxon>Bacillati</taxon>
        <taxon>Actinomycetota</taxon>
        <taxon>Coriobacteriia</taxon>
        <taxon>Coriobacteriales</taxon>
        <taxon>Coriobacteriaceae</taxon>
        <taxon>Collinsella</taxon>
    </lineage>
</organism>
<evidence type="ECO:0000313" key="2">
    <source>
        <dbReference type="EMBL" id="HJG30961.1"/>
    </source>
</evidence>
<dbReference type="InterPro" id="IPR001279">
    <property type="entry name" value="Metallo-B-lactamas"/>
</dbReference>
<reference evidence="2" key="1">
    <citation type="journal article" date="2021" name="PeerJ">
        <title>Extensive microbial diversity within the chicken gut microbiome revealed by metagenomics and culture.</title>
        <authorList>
            <person name="Gilroy R."/>
            <person name="Ravi A."/>
            <person name="Getino M."/>
            <person name="Pursley I."/>
            <person name="Horton D.L."/>
            <person name="Alikhan N.F."/>
            <person name="Baker D."/>
            <person name="Gharbi K."/>
            <person name="Hall N."/>
            <person name="Watson M."/>
            <person name="Adriaenssens E.M."/>
            <person name="Foster-Nyarko E."/>
            <person name="Jarju S."/>
            <person name="Secka A."/>
            <person name="Antonio M."/>
            <person name="Oren A."/>
            <person name="Chaudhuri R.R."/>
            <person name="La Ragione R."/>
            <person name="Hildebrand F."/>
            <person name="Pallen M.J."/>
        </authorList>
    </citation>
    <scope>NUCLEOTIDE SEQUENCE</scope>
    <source>
        <strain evidence="2">ChiGjej2B2-7701</strain>
    </source>
</reference>
<dbReference type="Pfam" id="PF00753">
    <property type="entry name" value="Lactamase_B"/>
    <property type="match status" value="1"/>
</dbReference>
<evidence type="ECO:0000313" key="3">
    <source>
        <dbReference type="Proteomes" id="UP000746751"/>
    </source>
</evidence>
<dbReference type="InterPro" id="IPR052926">
    <property type="entry name" value="Metallo-beta-lactamase_dom"/>
</dbReference>
<reference evidence="2" key="2">
    <citation type="submission" date="2021-09" db="EMBL/GenBank/DDBJ databases">
        <authorList>
            <person name="Gilroy R."/>
        </authorList>
    </citation>
    <scope>NUCLEOTIDE SEQUENCE</scope>
    <source>
        <strain evidence="2">ChiGjej2B2-7701</strain>
    </source>
</reference>
<comment type="caution">
    <text evidence="2">The sequence shown here is derived from an EMBL/GenBank/DDBJ whole genome shotgun (WGS) entry which is preliminary data.</text>
</comment>
<dbReference type="Proteomes" id="UP000746751">
    <property type="component" value="Unassembled WGS sequence"/>
</dbReference>
<dbReference type="PANTHER" id="PTHR13754">
    <property type="entry name" value="METALLO-BETA-LACTAMASE SUPERFAMILY PROTEIN"/>
    <property type="match status" value="1"/>
</dbReference>
<dbReference type="CDD" id="cd07713">
    <property type="entry name" value="DHPS-like_MBL-fold"/>
    <property type="match status" value="1"/>
</dbReference>
<protein>
    <submittedName>
        <fullName evidence="2">MBL fold metallo-hydrolase</fullName>
    </submittedName>
</protein>